<dbReference type="PROSITE" id="PS50045">
    <property type="entry name" value="SIGMA54_INTERACT_4"/>
    <property type="match status" value="1"/>
</dbReference>
<keyword evidence="2" id="KW-0547">Nucleotide-binding</keyword>
<dbReference type="InterPro" id="IPR002178">
    <property type="entry name" value="PTS_EIIA_type-2_dom"/>
</dbReference>
<dbReference type="InterPro" id="IPR011608">
    <property type="entry name" value="PRD"/>
</dbReference>
<dbReference type="InterPro" id="IPR002078">
    <property type="entry name" value="Sigma_54_int"/>
</dbReference>
<evidence type="ECO:0000313" key="8">
    <source>
        <dbReference type="EMBL" id="TDT63604.1"/>
    </source>
</evidence>
<dbReference type="RefSeq" id="WP_133626731.1">
    <property type="nucleotide sequence ID" value="NZ_SOAZ01000001.1"/>
</dbReference>
<dbReference type="SUPFAM" id="SSF52540">
    <property type="entry name" value="P-loop containing nucleoside triphosphate hydrolases"/>
    <property type="match status" value="1"/>
</dbReference>
<evidence type="ECO:0000259" key="5">
    <source>
        <dbReference type="PROSITE" id="PS51094"/>
    </source>
</evidence>
<dbReference type="Pfam" id="PF00874">
    <property type="entry name" value="PRD"/>
    <property type="match status" value="1"/>
</dbReference>
<dbReference type="Proteomes" id="UP000295325">
    <property type="component" value="Unassembled WGS sequence"/>
</dbReference>
<dbReference type="PANTHER" id="PTHR32071:SF90">
    <property type="entry name" value="TRANSCRIPTIONAL REGULATORY PROTEIN LEVR"/>
    <property type="match status" value="1"/>
</dbReference>
<dbReference type="PROSITE" id="PS00676">
    <property type="entry name" value="SIGMA54_INTERACT_2"/>
    <property type="match status" value="1"/>
</dbReference>
<sequence>MNEIEKIIQNEDKKNPLTDESIASMLNISRELVTEYRLLNGIPDSRERRRPYLYEDAKRIITLNRDISDRKLTKELNDLGYDVSRFVVSQIKKEILNVAGNVDAKSNAESVKKVDLVENVEKIQNTKKVLNLEIVKNLESNMESSTDNDGQLSDDQLLSFKEIVGFNGSLRMQISQAMAAVLYPPHGLHTLILGPSGVGKSQLAEAMYKFALESGRLTKDNPFIVFNCADYADNPQLLLAQLFGYNKGSFTGADTPKAGLVEKANGGILFLDEVHRLPSEGQEILFYLLDKGKYRRLGETENTRESKIMLIAATSENPESSLLLTFRRRIPMVIELPSINDRPFSERYSIINYFFAEESFRINRPIKIKVDVIRSLMLYDCPGNIGQLRSDIQVSCARGFLNTLGSKDEIIKIDLSCLPNHVRTGILKLSERNHEIDKYVYKDILVYPDKKSRLLSGGDRYVLPNEIYQFIEDRFKELKSQGISMDDINKIVGSQVETELKRFAENTKKNSAVSKQEVKEIVGEKIVSAVEDAIKIANSYYKDISSNFFYSLAIHLSAAYERLKCGKSIINPRLESIKKEYADEYKVAREMVDKINEKLEIKLTDDEVGFVAMYLKTFLTNEDKNKKRVAVIVLTHGHVAKGMAEVANKLLGVNIAHGIEMELDEKPEDALQRTIEVVKKVDEGRGCLILIDMGSLITFGEIITKSTGIPTRTIGRVDTVMVLEAVRAAIIPDVSLDDIANALDVSKSYIGHVEGVKDSYNLPKAIVAICITGEGTAIKIQKYINDKIRGINDTIKIIPIGMAQEYEIDEQIAEIRSKNNIVAFVGTIDPEVEGVPFISTEEIMSGGGLERLKKIIGMEKRTKNSLEEVISEDLILYNLEADNKNDAIDKIIELLELKGCVNKDFMLSVYKRESIGPTWIKGGIAIPHGSTKHVIKPAIAIAKLKKPIQWEEELQTDLIFLIALKEDSKNYIHNLYKIFKNENSINALRTAESTEEIKKILLSNTIPTI</sequence>
<dbReference type="Pfam" id="PF00158">
    <property type="entry name" value="Sigma54_activat"/>
    <property type="match status" value="1"/>
</dbReference>
<dbReference type="GO" id="GO:0005524">
    <property type="term" value="F:ATP binding"/>
    <property type="evidence" value="ECO:0007669"/>
    <property type="project" value="UniProtKB-KW"/>
</dbReference>
<reference evidence="8 9" key="1">
    <citation type="submission" date="2019-03" db="EMBL/GenBank/DDBJ databases">
        <title>Genomic Encyclopedia of Type Strains, Phase IV (KMG-IV): sequencing the most valuable type-strain genomes for metagenomic binning, comparative biology and taxonomic classification.</title>
        <authorList>
            <person name="Goeker M."/>
        </authorList>
    </citation>
    <scope>NUCLEOTIDE SEQUENCE [LARGE SCALE GENOMIC DNA]</scope>
    <source>
        <strain evidence="8 9">DSM 24455</strain>
    </source>
</reference>
<dbReference type="CDD" id="cd00211">
    <property type="entry name" value="PTS_IIA_fru"/>
    <property type="match status" value="1"/>
</dbReference>
<gene>
    <name evidence="8" type="ORF">EDD71_10129</name>
</gene>
<dbReference type="SUPFAM" id="SSF55804">
    <property type="entry name" value="Phoshotransferase/anion transport protein"/>
    <property type="match status" value="1"/>
</dbReference>
<dbReference type="GO" id="GO:0016740">
    <property type="term" value="F:transferase activity"/>
    <property type="evidence" value="ECO:0007669"/>
    <property type="project" value="UniProtKB-KW"/>
</dbReference>
<dbReference type="Gene3D" id="3.40.50.510">
    <property type="entry name" value="Phosphotransferase system, mannose-type IIA component"/>
    <property type="match status" value="1"/>
</dbReference>
<dbReference type="Pfam" id="PF00359">
    <property type="entry name" value="PTS_EIIA_2"/>
    <property type="match status" value="1"/>
</dbReference>
<feature type="domain" description="Sigma-54 factor interaction" evidence="4">
    <location>
        <begin position="163"/>
        <end position="397"/>
    </location>
</feature>
<keyword evidence="1" id="KW-0808">Transferase</keyword>
<dbReference type="PROSITE" id="PS51094">
    <property type="entry name" value="PTS_EIIA_TYPE_2"/>
    <property type="match status" value="1"/>
</dbReference>
<dbReference type="Pfam" id="PF03610">
    <property type="entry name" value="EIIA-man"/>
    <property type="match status" value="1"/>
</dbReference>
<feature type="domain" description="PTS EIIA type-4" evidence="6">
    <location>
        <begin position="628"/>
        <end position="750"/>
    </location>
</feature>
<dbReference type="InterPro" id="IPR003593">
    <property type="entry name" value="AAA+_ATPase"/>
</dbReference>
<dbReference type="InterPro" id="IPR016152">
    <property type="entry name" value="PTrfase/Anion_transptr"/>
</dbReference>
<evidence type="ECO:0000256" key="2">
    <source>
        <dbReference type="ARBA" id="ARBA00022741"/>
    </source>
</evidence>
<dbReference type="PROSITE" id="PS51096">
    <property type="entry name" value="PTS_EIIA_TYPE_4"/>
    <property type="match status" value="1"/>
</dbReference>
<name>A0A4R7KV23_9CLOT</name>
<dbReference type="Gene3D" id="3.40.930.10">
    <property type="entry name" value="Mannitol-specific EII, Chain A"/>
    <property type="match status" value="1"/>
</dbReference>
<evidence type="ECO:0000259" key="6">
    <source>
        <dbReference type="PROSITE" id="PS51096"/>
    </source>
</evidence>
<evidence type="ECO:0000256" key="1">
    <source>
        <dbReference type="ARBA" id="ARBA00022679"/>
    </source>
</evidence>
<dbReference type="GO" id="GO:0016020">
    <property type="term" value="C:membrane"/>
    <property type="evidence" value="ECO:0007669"/>
    <property type="project" value="InterPro"/>
</dbReference>
<dbReference type="Gene3D" id="1.10.1790.10">
    <property type="entry name" value="PRD domain"/>
    <property type="match status" value="1"/>
</dbReference>
<dbReference type="SUPFAM" id="SSF63520">
    <property type="entry name" value="PTS-regulatory domain, PRD"/>
    <property type="match status" value="1"/>
</dbReference>
<proteinExistence type="predicted"/>
<evidence type="ECO:0000256" key="3">
    <source>
        <dbReference type="ARBA" id="ARBA00022840"/>
    </source>
</evidence>
<dbReference type="InterPro" id="IPR027417">
    <property type="entry name" value="P-loop_NTPase"/>
</dbReference>
<organism evidence="8 9">
    <name type="scientific">Fonticella tunisiensis</name>
    <dbReference type="NCBI Taxonomy" id="1096341"/>
    <lineage>
        <taxon>Bacteria</taxon>
        <taxon>Bacillati</taxon>
        <taxon>Bacillota</taxon>
        <taxon>Clostridia</taxon>
        <taxon>Eubacteriales</taxon>
        <taxon>Clostridiaceae</taxon>
        <taxon>Fonticella</taxon>
    </lineage>
</organism>
<feature type="domain" description="PRD" evidence="7">
    <location>
        <begin position="521"/>
        <end position="625"/>
    </location>
</feature>
<dbReference type="GO" id="GO:0009401">
    <property type="term" value="P:phosphoenolpyruvate-dependent sugar phosphotransferase system"/>
    <property type="evidence" value="ECO:0007669"/>
    <property type="project" value="InterPro"/>
</dbReference>
<comment type="caution">
    <text evidence="8">The sequence shown here is derived from an EMBL/GenBank/DDBJ whole genome shotgun (WGS) entry which is preliminary data.</text>
</comment>
<feature type="domain" description="PTS EIIA type-2" evidence="5">
    <location>
        <begin position="868"/>
        <end position="1004"/>
    </location>
</feature>
<evidence type="ECO:0000313" key="9">
    <source>
        <dbReference type="Proteomes" id="UP000295325"/>
    </source>
</evidence>
<dbReference type="Gene3D" id="1.10.10.60">
    <property type="entry name" value="Homeodomain-like"/>
    <property type="match status" value="1"/>
</dbReference>
<dbReference type="SMART" id="SM00382">
    <property type="entry name" value="AAA"/>
    <property type="match status" value="1"/>
</dbReference>
<dbReference type="InterPro" id="IPR036634">
    <property type="entry name" value="PRD_sf"/>
</dbReference>
<dbReference type="OrthoDB" id="9765164at2"/>
<protein>
    <submittedName>
        <fullName evidence="8">Sigma 54 modulation protein</fullName>
    </submittedName>
</protein>
<dbReference type="InterPro" id="IPR004701">
    <property type="entry name" value="PTS_EIIA_man-typ"/>
</dbReference>
<dbReference type="InterPro" id="IPR036662">
    <property type="entry name" value="PTS_EIIA_man-typ_sf"/>
</dbReference>
<accession>A0A4R7KV23</accession>
<dbReference type="Gene3D" id="3.40.50.300">
    <property type="entry name" value="P-loop containing nucleotide triphosphate hydrolases"/>
    <property type="match status" value="1"/>
</dbReference>
<dbReference type="GO" id="GO:0001216">
    <property type="term" value="F:DNA-binding transcription activator activity"/>
    <property type="evidence" value="ECO:0007669"/>
    <property type="project" value="InterPro"/>
</dbReference>
<dbReference type="InterPro" id="IPR025943">
    <property type="entry name" value="Sigma_54_int_dom_ATP-bd_2"/>
</dbReference>
<dbReference type="PANTHER" id="PTHR32071">
    <property type="entry name" value="TRANSCRIPTIONAL REGULATORY PROTEIN"/>
    <property type="match status" value="1"/>
</dbReference>
<dbReference type="CDD" id="cd00009">
    <property type="entry name" value="AAA"/>
    <property type="match status" value="1"/>
</dbReference>
<dbReference type="SUPFAM" id="SSF53062">
    <property type="entry name" value="PTS system fructose IIA component-like"/>
    <property type="match status" value="1"/>
</dbReference>
<dbReference type="AlphaFoldDB" id="A0A4R7KV23"/>
<dbReference type="PROSITE" id="PS51372">
    <property type="entry name" value="PRD_2"/>
    <property type="match status" value="1"/>
</dbReference>
<dbReference type="InterPro" id="IPR007634">
    <property type="entry name" value="RNA_pol_sigma_54_DNA-bd"/>
</dbReference>
<keyword evidence="9" id="KW-1185">Reference proteome</keyword>
<dbReference type="EMBL" id="SOAZ01000001">
    <property type="protein sequence ID" value="TDT63604.1"/>
    <property type="molecule type" value="Genomic_DNA"/>
</dbReference>
<dbReference type="Pfam" id="PF04552">
    <property type="entry name" value="Sigma54_DBD"/>
    <property type="match status" value="1"/>
</dbReference>
<evidence type="ECO:0000259" key="7">
    <source>
        <dbReference type="PROSITE" id="PS51372"/>
    </source>
</evidence>
<keyword evidence="3" id="KW-0067">ATP-binding</keyword>
<evidence type="ECO:0000259" key="4">
    <source>
        <dbReference type="PROSITE" id="PS50045"/>
    </source>
</evidence>